<dbReference type="eggNOG" id="KOG4197">
    <property type="taxonomic scope" value="Eukaryota"/>
</dbReference>
<reference evidence="3 4" key="1">
    <citation type="journal article" date="2011" name="Science">
        <title>The Selaginella genome identifies genetic changes associated with the evolution of vascular plants.</title>
        <authorList>
            <person name="Banks J.A."/>
            <person name="Nishiyama T."/>
            <person name="Hasebe M."/>
            <person name="Bowman J.L."/>
            <person name="Gribskov M."/>
            <person name="dePamphilis C."/>
            <person name="Albert V.A."/>
            <person name="Aono N."/>
            <person name="Aoyama T."/>
            <person name="Ambrose B.A."/>
            <person name="Ashton N.W."/>
            <person name="Axtell M.J."/>
            <person name="Barker E."/>
            <person name="Barker M.S."/>
            <person name="Bennetzen J.L."/>
            <person name="Bonawitz N.D."/>
            <person name="Chapple C."/>
            <person name="Cheng C."/>
            <person name="Correa L.G."/>
            <person name="Dacre M."/>
            <person name="DeBarry J."/>
            <person name="Dreyer I."/>
            <person name="Elias M."/>
            <person name="Engstrom E.M."/>
            <person name="Estelle M."/>
            <person name="Feng L."/>
            <person name="Finet C."/>
            <person name="Floyd S.K."/>
            <person name="Frommer W.B."/>
            <person name="Fujita T."/>
            <person name="Gramzow L."/>
            <person name="Gutensohn M."/>
            <person name="Harholt J."/>
            <person name="Hattori M."/>
            <person name="Heyl A."/>
            <person name="Hirai T."/>
            <person name="Hiwatashi Y."/>
            <person name="Ishikawa M."/>
            <person name="Iwata M."/>
            <person name="Karol K.G."/>
            <person name="Koehler B."/>
            <person name="Kolukisaoglu U."/>
            <person name="Kubo M."/>
            <person name="Kurata T."/>
            <person name="Lalonde S."/>
            <person name="Li K."/>
            <person name="Li Y."/>
            <person name="Litt A."/>
            <person name="Lyons E."/>
            <person name="Manning G."/>
            <person name="Maruyama T."/>
            <person name="Michael T.P."/>
            <person name="Mikami K."/>
            <person name="Miyazaki S."/>
            <person name="Morinaga S."/>
            <person name="Murata T."/>
            <person name="Mueller-Roeber B."/>
            <person name="Nelson D.R."/>
            <person name="Obara M."/>
            <person name="Oguri Y."/>
            <person name="Olmstead R.G."/>
            <person name="Onodera N."/>
            <person name="Petersen B.L."/>
            <person name="Pils B."/>
            <person name="Prigge M."/>
            <person name="Rensing S.A."/>
            <person name="Riano-Pachon D.M."/>
            <person name="Roberts A.W."/>
            <person name="Sato Y."/>
            <person name="Scheller H.V."/>
            <person name="Schulz B."/>
            <person name="Schulz C."/>
            <person name="Shakirov E.V."/>
            <person name="Shibagaki N."/>
            <person name="Shinohara N."/>
            <person name="Shippen D.E."/>
            <person name="Soerensen I."/>
            <person name="Sotooka R."/>
            <person name="Sugimoto N."/>
            <person name="Sugita M."/>
            <person name="Sumikawa N."/>
            <person name="Tanurdzic M."/>
            <person name="Theissen G."/>
            <person name="Ulvskov P."/>
            <person name="Wakazuki S."/>
            <person name="Weng J.K."/>
            <person name="Willats W.W."/>
            <person name="Wipf D."/>
            <person name="Wolf P.G."/>
            <person name="Yang L."/>
            <person name="Zimmer A.D."/>
            <person name="Zhu Q."/>
            <person name="Mitros T."/>
            <person name="Hellsten U."/>
            <person name="Loque D."/>
            <person name="Otillar R."/>
            <person name="Salamov A."/>
            <person name="Schmutz J."/>
            <person name="Shapiro H."/>
            <person name="Lindquist E."/>
            <person name="Lucas S."/>
            <person name="Rokhsar D."/>
            <person name="Grigoriev I.V."/>
        </authorList>
    </citation>
    <scope>NUCLEOTIDE SEQUENCE [LARGE SCALE GENOMIC DNA]</scope>
</reference>
<protein>
    <recommendedName>
        <fullName evidence="5">Pentacotripeptide-repeat region of PRORP domain-containing protein</fullName>
    </recommendedName>
</protein>
<dbReference type="Pfam" id="PF01535">
    <property type="entry name" value="PPR"/>
    <property type="match status" value="2"/>
</dbReference>
<dbReference type="EMBL" id="GL377688">
    <property type="protein sequence ID" value="EFJ07187.1"/>
    <property type="molecule type" value="Genomic_DNA"/>
</dbReference>
<evidence type="ECO:0000313" key="3">
    <source>
        <dbReference type="EMBL" id="EFJ07187.1"/>
    </source>
</evidence>
<dbReference type="GO" id="GO:0009451">
    <property type="term" value="P:RNA modification"/>
    <property type="evidence" value="ECO:0007669"/>
    <property type="project" value="InterPro"/>
</dbReference>
<feature type="region of interest" description="Disordered" evidence="2">
    <location>
        <begin position="1"/>
        <end position="20"/>
    </location>
</feature>
<dbReference type="Gramene" id="EFJ07187">
    <property type="protein sequence ID" value="EFJ07187"/>
    <property type="gene ID" value="SELMODRAFT_134193"/>
</dbReference>
<dbReference type="InterPro" id="IPR011990">
    <property type="entry name" value="TPR-like_helical_dom_sf"/>
</dbReference>
<evidence type="ECO:0000256" key="1">
    <source>
        <dbReference type="ARBA" id="ARBA00022737"/>
    </source>
</evidence>
<dbReference type="AlphaFoldDB" id="D8T843"/>
<sequence>MQQQQQTIAKQPSSPRETRGTQSLFAALLRSCNTSKDLARGRNVHSQIQATSFRSDKYLANLVIQMYGKCGSMGDARSVFDNLEQPDLFSWNIIVTAYAQNGAAYATAGRGRESLDFFYRMLLHGERADEISLTSLLVACNHIGVLHRSVTGFQSIRFDHGLAPLLEHYGCLVGALARAGQLQFAEELVETMPFEADDKVLGSLLSACRTQHDAGRGARVAENVFKLDPTSDAAHVMLSNIYAAR</sequence>
<dbReference type="Proteomes" id="UP000001514">
    <property type="component" value="Unassembled WGS sequence"/>
</dbReference>
<dbReference type="HOGENOM" id="CLU_002706_0_0_1"/>
<dbReference type="GO" id="GO:0003723">
    <property type="term" value="F:RNA binding"/>
    <property type="evidence" value="ECO:0007669"/>
    <property type="project" value="InterPro"/>
</dbReference>
<dbReference type="PANTHER" id="PTHR47926:SF533">
    <property type="entry name" value="DYW DOMAIN-CONTAINING PROTEIN"/>
    <property type="match status" value="1"/>
</dbReference>
<evidence type="ECO:0008006" key="5">
    <source>
        <dbReference type="Google" id="ProtNLM"/>
    </source>
</evidence>
<dbReference type="InParanoid" id="D8T843"/>
<dbReference type="KEGG" id="smo:SELMODRAFT_134193"/>
<keyword evidence="1" id="KW-0677">Repeat</keyword>
<evidence type="ECO:0000313" key="4">
    <source>
        <dbReference type="Proteomes" id="UP000001514"/>
    </source>
</evidence>
<dbReference type="InterPro" id="IPR046960">
    <property type="entry name" value="PPR_At4g14850-like_plant"/>
</dbReference>
<dbReference type="InterPro" id="IPR002885">
    <property type="entry name" value="PPR_rpt"/>
</dbReference>
<gene>
    <name evidence="3" type="ORF">SELMODRAFT_134193</name>
</gene>
<organism evidence="4">
    <name type="scientific">Selaginella moellendorffii</name>
    <name type="common">Spikemoss</name>
    <dbReference type="NCBI Taxonomy" id="88036"/>
    <lineage>
        <taxon>Eukaryota</taxon>
        <taxon>Viridiplantae</taxon>
        <taxon>Streptophyta</taxon>
        <taxon>Embryophyta</taxon>
        <taxon>Tracheophyta</taxon>
        <taxon>Lycopodiopsida</taxon>
        <taxon>Selaginellales</taxon>
        <taxon>Selaginellaceae</taxon>
        <taxon>Selaginella</taxon>
    </lineage>
</organism>
<dbReference type="GO" id="GO:0048731">
    <property type="term" value="P:system development"/>
    <property type="evidence" value="ECO:0007669"/>
    <property type="project" value="UniProtKB-ARBA"/>
</dbReference>
<name>D8T843_SELML</name>
<dbReference type="Gene3D" id="1.25.40.10">
    <property type="entry name" value="Tetratricopeptide repeat domain"/>
    <property type="match status" value="2"/>
</dbReference>
<proteinExistence type="predicted"/>
<accession>D8T843</accession>
<keyword evidence="4" id="KW-1185">Reference proteome</keyword>
<dbReference type="FunFam" id="1.25.40.10:FF:000158">
    <property type="entry name" value="pentatricopeptide repeat-containing protein At2g33680"/>
    <property type="match status" value="1"/>
</dbReference>
<dbReference type="PANTHER" id="PTHR47926">
    <property type="entry name" value="PENTATRICOPEPTIDE REPEAT-CONTAINING PROTEIN"/>
    <property type="match status" value="1"/>
</dbReference>
<evidence type="ECO:0000256" key="2">
    <source>
        <dbReference type="SAM" id="MobiDB-lite"/>
    </source>
</evidence>